<protein>
    <recommendedName>
        <fullName evidence="7">Cation efflux protein transmembrane domain-containing protein</fullName>
    </recommendedName>
</protein>
<organism evidence="8 9">
    <name type="scientific">Zestosphaera tikiterensis</name>
    <dbReference type="NCBI Taxonomy" id="1973259"/>
    <lineage>
        <taxon>Archaea</taxon>
        <taxon>Thermoproteota</taxon>
        <taxon>Thermoprotei</taxon>
        <taxon>Desulfurococcales</taxon>
        <taxon>Desulfurococcaceae</taxon>
        <taxon>Zestosphaera</taxon>
    </lineage>
</organism>
<keyword evidence="4 6" id="KW-1133">Transmembrane helix</keyword>
<evidence type="ECO:0000256" key="3">
    <source>
        <dbReference type="ARBA" id="ARBA00022692"/>
    </source>
</evidence>
<feature type="transmembrane region" description="Helical" evidence="6">
    <location>
        <begin position="159"/>
        <end position="178"/>
    </location>
</feature>
<dbReference type="PANTHER" id="PTHR43840:SF15">
    <property type="entry name" value="MITOCHONDRIAL METAL TRANSPORTER 1-RELATED"/>
    <property type="match status" value="1"/>
</dbReference>
<evidence type="ECO:0000313" key="9">
    <source>
        <dbReference type="Proteomes" id="UP000244093"/>
    </source>
</evidence>
<evidence type="ECO:0000256" key="2">
    <source>
        <dbReference type="ARBA" id="ARBA00022448"/>
    </source>
</evidence>
<feature type="transmembrane region" description="Helical" evidence="6">
    <location>
        <begin position="35"/>
        <end position="55"/>
    </location>
</feature>
<feature type="transmembrane region" description="Helical" evidence="6">
    <location>
        <begin position="108"/>
        <end position="126"/>
    </location>
</feature>
<evidence type="ECO:0000256" key="6">
    <source>
        <dbReference type="SAM" id="Phobius"/>
    </source>
</evidence>
<accession>A0A2R7Y2J5</accession>
<dbReference type="EMBL" id="NBVN01000006">
    <property type="protein sequence ID" value="PUA31776.1"/>
    <property type="molecule type" value="Genomic_DNA"/>
</dbReference>
<dbReference type="Gene3D" id="1.20.1510.10">
    <property type="entry name" value="Cation efflux protein transmembrane domain"/>
    <property type="match status" value="1"/>
</dbReference>
<evidence type="ECO:0000256" key="4">
    <source>
        <dbReference type="ARBA" id="ARBA00022989"/>
    </source>
</evidence>
<comment type="caution">
    <text evidence="8">The sequence shown here is derived from an EMBL/GenBank/DDBJ whole genome shotgun (WGS) entry which is preliminary data.</text>
</comment>
<feature type="domain" description="Cation efflux protein transmembrane" evidence="7">
    <location>
        <begin position="12"/>
        <end position="188"/>
    </location>
</feature>
<keyword evidence="3 6" id="KW-0812">Transmembrane</keyword>
<gene>
    <name evidence="8" type="ORF">B7O98_08225</name>
</gene>
<evidence type="ECO:0000256" key="5">
    <source>
        <dbReference type="ARBA" id="ARBA00023136"/>
    </source>
</evidence>
<evidence type="ECO:0000256" key="1">
    <source>
        <dbReference type="ARBA" id="ARBA00004141"/>
    </source>
</evidence>
<reference evidence="8" key="2">
    <citation type="journal article" date="2018" name="Syst. Appl. Microbiol.">
        <title>A new symbiotic nanoarchaeote (Candidatus Nanoclepta minutus) and its host (Zestosphaera tikiterensis gen. nov., sp. nov.) from a New Zealand hot spring.</title>
        <authorList>
            <person name="St John E."/>
            <person name="Liu Y."/>
            <person name="Podar M."/>
            <person name="Stott M.B."/>
            <person name="Meneghin J."/>
            <person name="Chen Z."/>
            <person name="Lagutin K."/>
            <person name="Mitchell K."/>
            <person name="Reysenbach A.L."/>
        </authorList>
    </citation>
    <scope>NUCLEOTIDE SEQUENCE [LARGE SCALE GENOMIC DNA]</scope>
    <source>
        <strain evidence="8">NZ3</strain>
    </source>
</reference>
<dbReference type="Proteomes" id="UP000244093">
    <property type="component" value="Unassembled WGS sequence"/>
</dbReference>
<feature type="transmembrane region" description="Helical" evidence="6">
    <location>
        <begin position="133"/>
        <end position="153"/>
    </location>
</feature>
<dbReference type="AlphaFoldDB" id="A0A2R7Y2J5"/>
<dbReference type="InterPro" id="IPR050291">
    <property type="entry name" value="CDF_Transporter"/>
</dbReference>
<comment type="subcellular location">
    <subcellularLocation>
        <location evidence="1">Membrane</location>
        <topology evidence="1">Multi-pass membrane protein</topology>
    </subcellularLocation>
</comment>
<dbReference type="InterPro" id="IPR058533">
    <property type="entry name" value="Cation_efflux_TM"/>
</dbReference>
<feature type="transmembrane region" description="Helical" evidence="6">
    <location>
        <begin position="7"/>
        <end position="29"/>
    </location>
</feature>
<reference evidence="8" key="1">
    <citation type="submission" date="2017-04" db="EMBL/GenBank/DDBJ databases">
        <authorList>
            <person name="Afonso C.L."/>
            <person name="Miller P.J."/>
            <person name="Scott M.A."/>
            <person name="Spackman E."/>
            <person name="Goraichik I."/>
            <person name="Dimitrov K.M."/>
            <person name="Suarez D.L."/>
            <person name="Swayne D.E."/>
        </authorList>
    </citation>
    <scope>NUCLEOTIDE SEQUENCE</scope>
    <source>
        <strain evidence="8">NZ3</strain>
    </source>
</reference>
<evidence type="ECO:0000313" key="8">
    <source>
        <dbReference type="EMBL" id="PUA31776.1"/>
    </source>
</evidence>
<dbReference type="InterPro" id="IPR027469">
    <property type="entry name" value="Cation_efflux_TMD_sf"/>
</dbReference>
<dbReference type="Pfam" id="PF01545">
    <property type="entry name" value="Cation_efflux"/>
    <property type="match status" value="1"/>
</dbReference>
<sequence>MGSDRVALAFVVITSALGGFFKVLGGVLYGSKAVFVDALTSIANLFALLVSIAYLRKSLEPPDKDHHFGHYRMVFGGSITTLMTYSFIAGIALIKLTDLTKYSVAVEAPLMAFLGVLAYSASILTARKLGGVLTHYAIFTVSELIEGAVVIFSSLVGALYSYLVDYAGALFLTLYIFYELRKVFSEVVIKLSDVAPSETILRSITRAFESEGLTVVDLKLRHLNDEKIHGVALISVSSTASIGDVEAKVNKVKKKLIENYGVDLTVEYSSKESGQH</sequence>
<dbReference type="SUPFAM" id="SSF161111">
    <property type="entry name" value="Cation efflux protein transmembrane domain-like"/>
    <property type="match status" value="1"/>
</dbReference>
<dbReference type="GO" id="GO:0008324">
    <property type="term" value="F:monoatomic cation transmembrane transporter activity"/>
    <property type="evidence" value="ECO:0007669"/>
    <property type="project" value="InterPro"/>
</dbReference>
<dbReference type="GO" id="GO:0016020">
    <property type="term" value="C:membrane"/>
    <property type="evidence" value="ECO:0007669"/>
    <property type="project" value="UniProtKB-SubCell"/>
</dbReference>
<keyword evidence="5 6" id="KW-0472">Membrane</keyword>
<feature type="transmembrane region" description="Helical" evidence="6">
    <location>
        <begin position="75"/>
        <end position="96"/>
    </location>
</feature>
<name>A0A2R7Y2J5_9CREN</name>
<proteinExistence type="predicted"/>
<evidence type="ECO:0000259" key="7">
    <source>
        <dbReference type="Pfam" id="PF01545"/>
    </source>
</evidence>
<dbReference type="PANTHER" id="PTHR43840">
    <property type="entry name" value="MITOCHONDRIAL METAL TRANSPORTER 1-RELATED"/>
    <property type="match status" value="1"/>
</dbReference>
<keyword evidence="2" id="KW-0813">Transport</keyword>